<dbReference type="GO" id="GO:0003677">
    <property type="term" value="F:DNA binding"/>
    <property type="evidence" value="ECO:0007669"/>
    <property type="project" value="InterPro"/>
</dbReference>
<dbReference type="RefSeq" id="WP_057001917.1">
    <property type="nucleotide sequence ID" value="NZ_FNSH01000001.1"/>
</dbReference>
<evidence type="ECO:0000313" key="2">
    <source>
        <dbReference type="EMBL" id="SEB86220.1"/>
    </source>
</evidence>
<comment type="caution">
    <text evidence="2">The sequence shown here is derived from an EMBL/GenBank/DDBJ whole genome shotgun (WGS) entry which is preliminary data.</text>
</comment>
<dbReference type="AlphaFoldDB" id="A0AB38A7F7"/>
<dbReference type="Gene3D" id="1.10.260.40">
    <property type="entry name" value="lambda repressor-like DNA-binding domains"/>
    <property type="match status" value="1"/>
</dbReference>
<dbReference type="SUPFAM" id="SSF47413">
    <property type="entry name" value="lambda repressor-like DNA-binding domains"/>
    <property type="match status" value="1"/>
</dbReference>
<accession>A0AB38A7F7</accession>
<name>A0AB38A7F7_9ACTN</name>
<evidence type="ECO:0000259" key="1">
    <source>
        <dbReference type="PROSITE" id="PS50943"/>
    </source>
</evidence>
<dbReference type="InterPro" id="IPR010982">
    <property type="entry name" value="Lambda_DNA-bd_dom_sf"/>
</dbReference>
<dbReference type="InterPro" id="IPR001387">
    <property type="entry name" value="Cro/C1-type_HTH"/>
</dbReference>
<dbReference type="CDD" id="cd00093">
    <property type="entry name" value="HTH_XRE"/>
    <property type="match status" value="1"/>
</dbReference>
<dbReference type="EMBL" id="FNSH01000001">
    <property type="protein sequence ID" value="SEB86220.1"/>
    <property type="molecule type" value="Genomic_DNA"/>
</dbReference>
<evidence type="ECO:0000313" key="3">
    <source>
        <dbReference type="Proteomes" id="UP000183687"/>
    </source>
</evidence>
<organism evidence="2 3">
    <name type="scientific">Atopobium minutum</name>
    <dbReference type="NCBI Taxonomy" id="1381"/>
    <lineage>
        <taxon>Bacteria</taxon>
        <taxon>Bacillati</taxon>
        <taxon>Actinomycetota</taxon>
        <taxon>Coriobacteriia</taxon>
        <taxon>Coriobacteriales</taxon>
        <taxon>Atopobiaceae</taxon>
        <taxon>Atopobium</taxon>
    </lineage>
</organism>
<reference evidence="2 3" key="1">
    <citation type="submission" date="2016-10" db="EMBL/GenBank/DDBJ databases">
        <authorList>
            <person name="Varghese N."/>
            <person name="Submissions S."/>
        </authorList>
    </citation>
    <scope>NUCLEOTIDE SEQUENCE [LARGE SCALE GENOMIC DNA]</scope>
    <source>
        <strain evidence="2 3">DSM 20586</strain>
    </source>
</reference>
<dbReference type="PROSITE" id="PS50943">
    <property type="entry name" value="HTH_CROC1"/>
    <property type="match status" value="1"/>
</dbReference>
<sequence>MLKKKEPSSLLGRRIRDLRLKRCWTQREAAEKSFVTESAFRSYELGDRMPKREIVDRIAKAFGVRSEYLTAPELLNEYEFCYVILQNEESMRLKPYKDEECGKYFISCEPNNENLSEFIRDWGEMRDKLKSQEITQEEYEEWKTTWDNGINVMDLRARGEL</sequence>
<gene>
    <name evidence="2" type="ORF">SAMN04489746_1188</name>
</gene>
<feature type="domain" description="HTH cro/C1-type" evidence="1">
    <location>
        <begin position="15"/>
        <end position="69"/>
    </location>
</feature>
<proteinExistence type="predicted"/>
<dbReference type="SMART" id="SM00530">
    <property type="entry name" value="HTH_XRE"/>
    <property type="match status" value="1"/>
</dbReference>
<dbReference type="Proteomes" id="UP000183687">
    <property type="component" value="Unassembled WGS sequence"/>
</dbReference>
<protein>
    <submittedName>
        <fullName evidence="2">Helix-turn-helix domain-containing protein</fullName>
    </submittedName>
</protein>
<dbReference type="Pfam" id="PF13560">
    <property type="entry name" value="HTH_31"/>
    <property type="match status" value="1"/>
</dbReference>